<dbReference type="InterPro" id="IPR052965">
    <property type="entry name" value="Pigment-catalase-like"/>
</dbReference>
<keyword evidence="4" id="KW-1185">Reference proteome</keyword>
<dbReference type="EMBL" id="OZ020113">
    <property type="protein sequence ID" value="CAK9266582.1"/>
    <property type="molecule type" value="Genomic_DNA"/>
</dbReference>
<keyword evidence="2" id="KW-1133">Transmembrane helix</keyword>
<dbReference type="PANTHER" id="PTHR31694:SF26">
    <property type="entry name" value="OS05G0151100 PROTEIN"/>
    <property type="match status" value="1"/>
</dbReference>
<gene>
    <name evidence="3" type="ORF">CSSPJE1EN1_LOCUS12060</name>
</gene>
<dbReference type="PANTHER" id="PTHR31694">
    <property type="entry name" value="DESICCATION-LIKE PROTEIN"/>
    <property type="match status" value="1"/>
</dbReference>
<evidence type="ECO:0000256" key="2">
    <source>
        <dbReference type="SAM" id="Phobius"/>
    </source>
</evidence>
<organism evidence="3 4">
    <name type="scientific">Sphagnum jensenii</name>
    <dbReference type="NCBI Taxonomy" id="128206"/>
    <lineage>
        <taxon>Eukaryota</taxon>
        <taxon>Viridiplantae</taxon>
        <taxon>Streptophyta</taxon>
        <taxon>Embryophyta</taxon>
        <taxon>Bryophyta</taxon>
        <taxon>Sphagnophytina</taxon>
        <taxon>Sphagnopsida</taxon>
        <taxon>Sphagnales</taxon>
        <taxon>Sphagnaceae</taxon>
        <taxon>Sphagnum</taxon>
    </lineage>
</organism>
<accession>A0ABP0WJI3</accession>
<reference evidence="3" key="1">
    <citation type="submission" date="2024-02" db="EMBL/GenBank/DDBJ databases">
        <authorList>
            <consortium name="ELIXIR-Norway"/>
            <consortium name="Elixir Norway"/>
        </authorList>
    </citation>
    <scope>NUCLEOTIDE SEQUENCE</scope>
</reference>
<name>A0ABP0WJI3_9BRYO</name>
<proteinExistence type="predicted"/>
<sequence length="405" mass="46384">MDTCHKNNGLNLYILKLLYLIYLHRLCIIILCAFKESKCFEKVKFTVWDKELIQVALNLEYLEAEFFLWSSVGKGLDTFAPYLTKQGPPPIGVQKANLPPLLADTFFQFGLQEIGHLRAIHKGLKEFAFPRPLLDVSNKTWAKFFDKALGKELKPPFDPYCNSLNYVLSAYMIPYVGLTGYVGTSPLLFGKEAKKLMAGLLAVESGQDAIIRSFLYQNRHKEVKPYGISVAEFTDKISCLRNELSRGMVDEGLVVPRALRSKELAKGNLLSADKHSLAYGRTPEQVFATVYGNGNASKPGGFYPKGAHGKIAWKYLHGSGKKKKHMKEEDEDKYKEEEKTNKELDYEQHEKNHKRKEEIEHEKKGIGKTEEYKLKEYKKDGNGKEFEKEKAEEKEEYKKAYKKKN</sequence>
<dbReference type="Proteomes" id="UP001497444">
    <property type="component" value="Chromosome 18"/>
</dbReference>
<feature type="compositionally biased region" description="Basic and acidic residues" evidence="1">
    <location>
        <begin position="326"/>
        <end position="399"/>
    </location>
</feature>
<evidence type="ECO:0000313" key="4">
    <source>
        <dbReference type="Proteomes" id="UP001497444"/>
    </source>
</evidence>
<feature type="region of interest" description="Disordered" evidence="1">
    <location>
        <begin position="322"/>
        <end position="405"/>
    </location>
</feature>
<evidence type="ECO:0000313" key="3">
    <source>
        <dbReference type="EMBL" id="CAK9266582.1"/>
    </source>
</evidence>
<evidence type="ECO:0008006" key="5">
    <source>
        <dbReference type="Google" id="ProtNLM"/>
    </source>
</evidence>
<feature type="transmembrane region" description="Helical" evidence="2">
    <location>
        <begin position="12"/>
        <end position="34"/>
    </location>
</feature>
<evidence type="ECO:0000256" key="1">
    <source>
        <dbReference type="SAM" id="MobiDB-lite"/>
    </source>
</evidence>
<keyword evidence="2" id="KW-0472">Membrane</keyword>
<protein>
    <recommendedName>
        <fullName evidence="5">Desiccation-related protein PCC13-62</fullName>
    </recommendedName>
</protein>
<dbReference type="Pfam" id="PF13668">
    <property type="entry name" value="Ferritin_2"/>
    <property type="match status" value="1"/>
</dbReference>
<keyword evidence="2" id="KW-0812">Transmembrane</keyword>